<sequence length="77" mass="8717">MKKYGSIFRMLSLITQLGITMLTSIFLCMFAGLWIDRTFSTHFFLFFLILGVLGGFRGVYALVKHANDDSKEGEDEG</sequence>
<dbReference type="Pfam" id="PF09527">
    <property type="entry name" value="ATPase_gene1"/>
    <property type="match status" value="1"/>
</dbReference>
<gene>
    <name evidence="2" type="ORF">H9735_06370</name>
</gene>
<accession>A0A9D2B9C9</accession>
<feature type="transmembrane region" description="Helical" evidence="1">
    <location>
        <begin position="41"/>
        <end position="63"/>
    </location>
</feature>
<keyword evidence="1" id="KW-0472">Membrane</keyword>
<dbReference type="InterPro" id="IPR032820">
    <property type="entry name" value="ATPase_put"/>
</dbReference>
<protein>
    <submittedName>
        <fullName evidence="2">AtpZ/AtpI family protein</fullName>
    </submittedName>
</protein>
<reference evidence="2" key="1">
    <citation type="journal article" date="2021" name="PeerJ">
        <title>Extensive microbial diversity within the chicken gut microbiome revealed by metagenomics and culture.</title>
        <authorList>
            <person name="Gilroy R."/>
            <person name="Ravi A."/>
            <person name="Getino M."/>
            <person name="Pursley I."/>
            <person name="Horton D.L."/>
            <person name="Alikhan N.F."/>
            <person name="Baker D."/>
            <person name="Gharbi K."/>
            <person name="Hall N."/>
            <person name="Watson M."/>
            <person name="Adriaenssens E.M."/>
            <person name="Foster-Nyarko E."/>
            <person name="Jarju S."/>
            <person name="Secka A."/>
            <person name="Antonio M."/>
            <person name="Oren A."/>
            <person name="Chaudhuri R.R."/>
            <person name="La Ragione R."/>
            <person name="Hildebrand F."/>
            <person name="Pallen M.J."/>
        </authorList>
    </citation>
    <scope>NUCLEOTIDE SEQUENCE</scope>
    <source>
        <strain evidence="2">CHK191-13928</strain>
    </source>
</reference>
<name>A0A9D2B9C9_9FIRM</name>
<proteinExistence type="predicted"/>
<dbReference type="EMBL" id="DXEM01000019">
    <property type="protein sequence ID" value="HIX67738.1"/>
    <property type="molecule type" value="Genomic_DNA"/>
</dbReference>
<evidence type="ECO:0000313" key="3">
    <source>
        <dbReference type="Proteomes" id="UP000886721"/>
    </source>
</evidence>
<dbReference type="Proteomes" id="UP000886721">
    <property type="component" value="Unassembled WGS sequence"/>
</dbReference>
<feature type="transmembrane region" description="Helical" evidence="1">
    <location>
        <begin position="12"/>
        <end position="35"/>
    </location>
</feature>
<keyword evidence="1" id="KW-0812">Transmembrane</keyword>
<organism evidence="2 3">
    <name type="scientific">Candidatus Anaerostipes excrementavium</name>
    <dbReference type="NCBI Taxonomy" id="2838463"/>
    <lineage>
        <taxon>Bacteria</taxon>
        <taxon>Bacillati</taxon>
        <taxon>Bacillota</taxon>
        <taxon>Clostridia</taxon>
        <taxon>Lachnospirales</taxon>
        <taxon>Lachnospiraceae</taxon>
        <taxon>Anaerostipes</taxon>
    </lineage>
</organism>
<dbReference type="AlphaFoldDB" id="A0A9D2B9C9"/>
<keyword evidence="1" id="KW-1133">Transmembrane helix</keyword>
<comment type="caution">
    <text evidence="2">The sequence shown here is derived from an EMBL/GenBank/DDBJ whole genome shotgun (WGS) entry which is preliminary data.</text>
</comment>
<evidence type="ECO:0000313" key="2">
    <source>
        <dbReference type="EMBL" id="HIX67738.1"/>
    </source>
</evidence>
<evidence type="ECO:0000256" key="1">
    <source>
        <dbReference type="SAM" id="Phobius"/>
    </source>
</evidence>
<reference evidence="2" key="2">
    <citation type="submission" date="2021-04" db="EMBL/GenBank/DDBJ databases">
        <authorList>
            <person name="Gilroy R."/>
        </authorList>
    </citation>
    <scope>NUCLEOTIDE SEQUENCE</scope>
    <source>
        <strain evidence="2">CHK191-13928</strain>
    </source>
</reference>